<gene>
    <name evidence="2" type="ORF">SDC9_102932</name>
</gene>
<comment type="caution">
    <text evidence="2">The sequence shown here is derived from an EMBL/GenBank/DDBJ whole genome shotgun (WGS) entry which is preliminary data.</text>
</comment>
<dbReference type="InterPro" id="IPR011344">
    <property type="entry name" value="ssDNA-bd"/>
</dbReference>
<dbReference type="PROSITE" id="PS50935">
    <property type="entry name" value="SSB"/>
    <property type="match status" value="1"/>
</dbReference>
<organism evidence="2">
    <name type="scientific">bioreactor metagenome</name>
    <dbReference type="NCBI Taxonomy" id="1076179"/>
    <lineage>
        <taxon>unclassified sequences</taxon>
        <taxon>metagenomes</taxon>
        <taxon>ecological metagenomes</taxon>
    </lineage>
</organism>
<dbReference type="NCBIfam" id="NF004476">
    <property type="entry name" value="PRK05813.1"/>
    <property type="match status" value="1"/>
</dbReference>
<keyword evidence="1 2" id="KW-0238">DNA-binding</keyword>
<dbReference type="GO" id="GO:0006260">
    <property type="term" value="P:DNA replication"/>
    <property type="evidence" value="ECO:0007669"/>
    <property type="project" value="InterPro"/>
</dbReference>
<dbReference type="InterPro" id="IPR012340">
    <property type="entry name" value="NA-bd_OB-fold"/>
</dbReference>
<dbReference type="InterPro" id="IPR000424">
    <property type="entry name" value="Primosome_PriB/ssb"/>
</dbReference>
<dbReference type="AlphaFoldDB" id="A0A645AS80"/>
<dbReference type="Pfam" id="PF00436">
    <property type="entry name" value="SSB"/>
    <property type="match status" value="1"/>
</dbReference>
<dbReference type="EMBL" id="VSSQ01015599">
    <property type="protein sequence ID" value="MPM56132.1"/>
    <property type="molecule type" value="Genomic_DNA"/>
</dbReference>
<evidence type="ECO:0000256" key="1">
    <source>
        <dbReference type="ARBA" id="ARBA00023125"/>
    </source>
</evidence>
<dbReference type="SUPFAM" id="SSF50249">
    <property type="entry name" value="Nucleic acid-binding proteins"/>
    <property type="match status" value="1"/>
</dbReference>
<dbReference type="GO" id="GO:0009295">
    <property type="term" value="C:nucleoid"/>
    <property type="evidence" value="ECO:0007669"/>
    <property type="project" value="TreeGrafter"/>
</dbReference>
<sequence length="223" mass="25322">MEHKENCNLIKLEGTVCSELAFSHELYDEKFNVFTLSVQRLSDKTDDIQVTIAEKSLNGQILTLGQKIMVQGQLRSYNKMEGGRNKLILTVFARSLGEVAEGTPDPNHIELEGYVCKKPVFRTTPFGREIADLLVAVNRAYKKSDYIPAIAWGRNARFAEHLNVGDKIRLEGRFQSRQYQKCFGTNEREICTAYEVSIGRLEHLEKSDEDTAMDCEETMSSMA</sequence>
<accession>A0A645AS80</accession>
<reference evidence="2" key="1">
    <citation type="submission" date="2019-08" db="EMBL/GenBank/DDBJ databases">
        <authorList>
            <person name="Kucharzyk K."/>
            <person name="Murdoch R.W."/>
            <person name="Higgins S."/>
            <person name="Loffler F."/>
        </authorList>
    </citation>
    <scope>NUCLEOTIDE SEQUENCE</scope>
</reference>
<dbReference type="PANTHER" id="PTHR10302:SF27">
    <property type="entry name" value="SINGLE-STRANDED DNA-BINDING PROTEIN"/>
    <property type="match status" value="1"/>
</dbReference>
<dbReference type="PANTHER" id="PTHR10302">
    <property type="entry name" value="SINGLE-STRANDED DNA-BINDING PROTEIN"/>
    <property type="match status" value="1"/>
</dbReference>
<dbReference type="GO" id="GO:0003697">
    <property type="term" value="F:single-stranded DNA binding"/>
    <property type="evidence" value="ECO:0007669"/>
    <property type="project" value="InterPro"/>
</dbReference>
<evidence type="ECO:0000313" key="2">
    <source>
        <dbReference type="EMBL" id="MPM56132.1"/>
    </source>
</evidence>
<name>A0A645AS80_9ZZZZ</name>
<proteinExistence type="predicted"/>
<dbReference type="Gene3D" id="2.40.50.140">
    <property type="entry name" value="Nucleic acid-binding proteins"/>
    <property type="match status" value="2"/>
</dbReference>
<protein>
    <submittedName>
        <fullName evidence="2">Single-stranded DNA-binding protein</fullName>
    </submittedName>
</protein>
<dbReference type="CDD" id="cd04496">
    <property type="entry name" value="SSB_OBF"/>
    <property type="match status" value="1"/>
</dbReference>